<accession>A0ACC2A8I2</accession>
<name>A0ACC2A8I2_DIPCM</name>
<keyword evidence="2" id="KW-1185">Reference proteome</keyword>
<protein>
    <submittedName>
        <fullName evidence="1">Uncharacterized protein</fullName>
    </submittedName>
</protein>
<proteinExistence type="predicted"/>
<gene>
    <name evidence="1" type="ORF">O6H91_23G015400</name>
</gene>
<reference evidence="2" key="1">
    <citation type="journal article" date="2024" name="Proc. Natl. Acad. Sci. U.S.A.">
        <title>Extraordinary preservation of gene collinearity over three hundred million years revealed in homosporous lycophytes.</title>
        <authorList>
            <person name="Li C."/>
            <person name="Wickell D."/>
            <person name="Kuo L.Y."/>
            <person name="Chen X."/>
            <person name="Nie B."/>
            <person name="Liao X."/>
            <person name="Peng D."/>
            <person name="Ji J."/>
            <person name="Jenkins J."/>
            <person name="Williams M."/>
            <person name="Shu S."/>
            <person name="Plott C."/>
            <person name="Barry K."/>
            <person name="Rajasekar S."/>
            <person name="Grimwood J."/>
            <person name="Han X."/>
            <person name="Sun S."/>
            <person name="Hou Z."/>
            <person name="He W."/>
            <person name="Dai G."/>
            <person name="Sun C."/>
            <person name="Schmutz J."/>
            <person name="Leebens-Mack J.H."/>
            <person name="Li F.W."/>
            <person name="Wang L."/>
        </authorList>
    </citation>
    <scope>NUCLEOTIDE SEQUENCE [LARGE SCALE GENOMIC DNA]</scope>
    <source>
        <strain evidence="2">cv. PW_Plant_1</strain>
    </source>
</reference>
<evidence type="ECO:0000313" key="2">
    <source>
        <dbReference type="Proteomes" id="UP001162992"/>
    </source>
</evidence>
<organism evidence="1 2">
    <name type="scientific">Diphasiastrum complanatum</name>
    <name type="common">Issler's clubmoss</name>
    <name type="synonym">Lycopodium complanatum</name>
    <dbReference type="NCBI Taxonomy" id="34168"/>
    <lineage>
        <taxon>Eukaryota</taxon>
        <taxon>Viridiplantae</taxon>
        <taxon>Streptophyta</taxon>
        <taxon>Embryophyta</taxon>
        <taxon>Tracheophyta</taxon>
        <taxon>Lycopodiopsida</taxon>
        <taxon>Lycopodiales</taxon>
        <taxon>Lycopodiaceae</taxon>
        <taxon>Lycopodioideae</taxon>
        <taxon>Diphasiastrum</taxon>
    </lineage>
</organism>
<comment type="caution">
    <text evidence="1">The sequence shown here is derived from an EMBL/GenBank/DDBJ whole genome shotgun (WGS) entry which is preliminary data.</text>
</comment>
<sequence>MACEELGRAIIADCAVWRDPQFQRSSHVRALRLAIRQWAHETKRLKRMDVELSSSLQACARLEQGLNRGNDPETYQCKQDQVASLLAAAEAILSVEEMRSFMAERNKAALDASLLLFGSKGVIPKLLPEPLMLGQRQMEAKTVVKTLADGWQPRWPGDVGDPFEPYQQLLEQYLHSALSYHSRALERLSTSFAAVRQASKTARDVAHIRTLATAAGISVKEYQRLLEMFRKIDHENTGRITKMELMAAMKRDKDIAAFMQLSRAKGKDGRRETFESVFNRIDTAGIGAITWEQFLSFFSSERSLVADPTISHSQTYLSPRLLND</sequence>
<dbReference type="EMBL" id="CM055114">
    <property type="protein sequence ID" value="KAJ7513806.1"/>
    <property type="molecule type" value="Genomic_DNA"/>
</dbReference>
<evidence type="ECO:0000313" key="1">
    <source>
        <dbReference type="EMBL" id="KAJ7513806.1"/>
    </source>
</evidence>
<dbReference type="Proteomes" id="UP001162992">
    <property type="component" value="Chromosome 23"/>
</dbReference>